<comment type="caution">
    <text evidence="1">The sequence shown here is derived from an EMBL/GenBank/DDBJ whole genome shotgun (WGS) entry which is preliminary data.</text>
</comment>
<dbReference type="EMBL" id="JAGGMQ010000001">
    <property type="protein sequence ID" value="MBP2171017.1"/>
    <property type="molecule type" value="Genomic_DNA"/>
</dbReference>
<dbReference type="Proteomes" id="UP001195624">
    <property type="component" value="Unassembled WGS sequence"/>
</dbReference>
<reference evidence="2" key="1">
    <citation type="submission" date="2023-07" db="EMBL/GenBank/DDBJ databases">
        <title>Genome mining of underrepresented organisms for secondary metabolites.</title>
        <authorList>
            <person name="D'Agostino P.M."/>
        </authorList>
    </citation>
    <scope>NUCLEOTIDE SEQUENCE [LARGE SCALE GENOMIC DNA]</scope>
    <source>
        <strain evidence="2">WS4403</strain>
    </source>
</reference>
<sequence length="208" mass="23633">MANPIDKIIPSYPFVQYNDDPNVVAFFTAYNTMAQHYLTAFNKLTLPYWPDDGINGYLLDWITAGIYGHGRPYLKISTESIAKGAYNSVEYNTVPYAKLKSYWPGQTQYLPDEYFKRILTWNFYKGDGFQFCTGWLKRRIARFIYGKSGGDFTLQSAFNISVSSSAGTFNLTVPEYGDGVGQFLKTAIEQGLVNLPFIYTFNVTVNKP</sequence>
<gene>
    <name evidence="1" type="ORF">J2125_004209</name>
</gene>
<protein>
    <submittedName>
        <fullName evidence="1">Uncharacterized protein</fullName>
    </submittedName>
</protein>
<dbReference type="RefSeq" id="WP_017801940.1">
    <property type="nucleotide sequence ID" value="NZ_JAGGMQ010000001.1"/>
</dbReference>
<name>A0ABS4PEG6_9GAMM</name>
<organism evidence="1 2">
    <name type="scientific">Winslowiella toletana</name>
    <dbReference type="NCBI Taxonomy" id="92490"/>
    <lineage>
        <taxon>Bacteria</taxon>
        <taxon>Pseudomonadati</taxon>
        <taxon>Pseudomonadota</taxon>
        <taxon>Gammaproteobacteria</taxon>
        <taxon>Enterobacterales</taxon>
        <taxon>Erwiniaceae</taxon>
        <taxon>Winslowiella</taxon>
    </lineage>
</organism>
<keyword evidence="2" id="KW-1185">Reference proteome</keyword>
<evidence type="ECO:0000313" key="2">
    <source>
        <dbReference type="Proteomes" id="UP001195624"/>
    </source>
</evidence>
<evidence type="ECO:0000313" key="1">
    <source>
        <dbReference type="EMBL" id="MBP2171017.1"/>
    </source>
</evidence>
<proteinExistence type="predicted"/>
<accession>A0ABS4PEG6</accession>